<dbReference type="InterPro" id="IPR002156">
    <property type="entry name" value="RNaseH_domain"/>
</dbReference>
<proteinExistence type="predicted"/>
<feature type="domain" description="RNase H type-1" evidence="1">
    <location>
        <begin position="7"/>
        <end position="137"/>
    </location>
</feature>
<dbReference type="AlphaFoldDB" id="A0AAE1CLU1"/>
<dbReference type="CDD" id="cd09276">
    <property type="entry name" value="Rnase_HI_RT_non_LTR"/>
    <property type="match status" value="1"/>
</dbReference>
<dbReference type="SUPFAM" id="SSF53098">
    <property type="entry name" value="Ribonuclease H-like"/>
    <property type="match status" value="1"/>
</dbReference>
<dbReference type="Gene3D" id="3.30.420.10">
    <property type="entry name" value="Ribonuclease H-like superfamily/Ribonuclease H"/>
    <property type="match status" value="1"/>
</dbReference>
<dbReference type="Pfam" id="PF00075">
    <property type="entry name" value="RNase_H"/>
    <property type="match status" value="1"/>
</dbReference>
<protein>
    <recommendedName>
        <fullName evidence="1">RNase H type-1 domain-containing protein</fullName>
    </recommendedName>
</protein>
<organism evidence="2 3">
    <name type="scientific">Elysia crispata</name>
    <name type="common">lettuce slug</name>
    <dbReference type="NCBI Taxonomy" id="231223"/>
    <lineage>
        <taxon>Eukaryota</taxon>
        <taxon>Metazoa</taxon>
        <taxon>Spiralia</taxon>
        <taxon>Lophotrochozoa</taxon>
        <taxon>Mollusca</taxon>
        <taxon>Gastropoda</taxon>
        <taxon>Heterobranchia</taxon>
        <taxon>Euthyneura</taxon>
        <taxon>Panpulmonata</taxon>
        <taxon>Sacoglossa</taxon>
        <taxon>Placobranchoidea</taxon>
        <taxon>Plakobranchidae</taxon>
        <taxon>Elysia</taxon>
    </lineage>
</organism>
<name>A0AAE1CLU1_9GAST</name>
<evidence type="ECO:0000259" key="1">
    <source>
        <dbReference type="PROSITE" id="PS50879"/>
    </source>
</evidence>
<evidence type="ECO:0000313" key="3">
    <source>
        <dbReference type="Proteomes" id="UP001283361"/>
    </source>
</evidence>
<dbReference type="GO" id="GO:0004523">
    <property type="term" value="F:RNA-DNA hybrid ribonuclease activity"/>
    <property type="evidence" value="ECO:0007669"/>
    <property type="project" value="InterPro"/>
</dbReference>
<comment type="caution">
    <text evidence="2">The sequence shown here is derived from an EMBL/GenBank/DDBJ whole genome shotgun (WGS) entry which is preliminary data.</text>
</comment>
<dbReference type="InterPro" id="IPR012337">
    <property type="entry name" value="RNaseH-like_sf"/>
</dbReference>
<gene>
    <name evidence="2" type="ORF">RRG08_056688</name>
</gene>
<dbReference type="PROSITE" id="PS50879">
    <property type="entry name" value="RNASE_H_1"/>
    <property type="match status" value="1"/>
</dbReference>
<sequence length="149" mass="16640">MHFAWVFFQHAHVHTDWSDTNTVTNGAAGIVISTPERERHKFSKPTGKYCTSYAAVVQALVYGMDKAEQHRGECQQVAIFTDAKSVLEARAGDKLPDLTRKLKKLSQCHRVALQWIPAYCGNLGNEVVDKMAKEGAGETQYENSVTLQE</sequence>
<dbReference type="InterPro" id="IPR036397">
    <property type="entry name" value="RNaseH_sf"/>
</dbReference>
<reference evidence="2" key="1">
    <citation type="journal article" date="2023" name="G3 (Bethesda)">
        <title>A reference genome for the long-term kleptoplast-retaining sea slug Elysia crispata morphotype clarki.</title>
        <authorList>
            <person name="Eastman K.E."/>
            <person name="Pendleton A.L."/>
            <person name="Shaikh M.A."/>
            <person name="Suttiyut T."/>
            <person name="Ogas R."/>
            <person name="Tomko P."/>
            <person name="Gavelis G."/>
            <person name="Widhalm J.R."/>
            <person name="Wisecaver J.H."/>
        </authorList>
    </citation>
    <scope>NUCLEOTIDE SEQUENCE</scope>
    <source>
        <strain evidence="2">ECLA1</strain>
    </source>
</reference>
<evidence type="ECO:0000313" key="2">
    <source>
        <dbReference type="EMBL" id="KAK3709334.1"/>
    </source>
</evidence>
<keyword evidence="3" id="KW-1185">Reference proteome</keyword>
<dbReference type="GO" id="GO:0003676">
    <property type="term" value="F:nucleic acid binding"/>
    <property type="evidence" value="ECO:0007669"/>
    <property type="project" value="InterPro"/>
</dbReference>
<dbReference type="Proteomes" id="UP001283361">
    <property type="component" value="Unassembled WGS sequence"/>
</dbReference>
<dbReference type="EMBL" id="JAWDGP010007668">
    <property type="protein sequence ID" value="KAK3709334.1"/>
    <property type="molecule type" value="Genomic_DNA"/>
</dbReference>
<accession>A0AAE1CLU1</accession>